<accession>A0A8J3VG89</accession>
<evidence type="ECO:0000256" key="1">
    <source>
        <dbReference type="SAM" id="MobiDB-lite"/>
    </source>
</evidence>
<reference evidence="3" key="1">
    <citation type="submission" date="2021-01" db="EMBL/GenBank/DDBJ databases">
        <title>Whole genome shotgun sequence of Rhizocola hellebori NBRC 109834.</title>
        <authorList>
            <person name="Komaki H."/>
            <person name="Tamura T."/>
        </authorList>
    </citation>
    <scope>NUCLEOTIDE SEQUENCE</scope>
    <source>
        <strain evidence="3">NBRC 109834</strain>
    </source>
</reference>
<dbReference type="Proteomes" id="UP000612899">
    <property type="component" value="Unassembled WGS sequence"/>
</dbReference>
<name>A0A8J3VG89_9ACTN</name>
<organism evidence="3 4">
    <name type="scientific">Rhizocola hellebori</name>
    <dbReference type="NCBI Taxonomy" id="1392758"/>
    <lineage>
        <taxon>Bacteria</taxon>
        <taxon>Bacillati</taxon>
        <taxon>Actinomycetota</taxon>
        <taxon>Actinomycetes</taxon>
        <taxon>Micromonosporales</taxon>
        <taxon>Micromonosporaceae</taxon>
        <taxon>Rhizocola</taxon>
    </lineage>
</organism>
<keyword evidence="4" id="KW-1185">Reference proteome</keyword>
<dbReference type="SUPFAM" id="SSF53335">
    <property type="entry name" value="S-adenosyl-L-methionine-dependent methyltransferases"/>
    <property type="match status" value="1"/>
</dbReference>
<feature type="domain" description="Methyltransferase type 11" evidence="2">
    <location>
        <begin position="41"/>
        <end position="125"/>
    </location>
</feature>
<comment type="caution">
    <text evidence="3">The sequence shown here is derived from an EMBL/GenBank/DDBJ whole genome shotgun (WGS) entry which is preliminary data.</text>
</comment>
<evidence type="ECO:0000313" key="3">
    <source>
        <dbReference type="EMBL" id="GIH04826.1"/>
    </source>
</evidence>
<dbReference type="Pfam" id="PF08241">
    <property type="entry name" value="Methyltransf_11"/>
    <property type="match status" value="1"/>
</dbReference>
<dbReference type="AlphaFoldDB" id="A0A8J3VG89"/>
<dbReference type="InterPro" id="IPR029063">
    <property type="entry name" value="SAM-dependent_MTases_sf"/>
</dbReference>
<dbReference type="InterPro" id="IPR013216">
    <property type="entry name" value="Methyltransf_11"/>
</dbReference>
<dbReference type="RefSeq" id="WP_203908703.1">
    <property type="nucleotide sequence ID" value="NZ_BONY01000015.1"/>
</dbReference>
<protein>
    <recommendedName>
        <fullName evidence="2">Methyltransferase type 11 domain-containing protein</fullName>
    </recommendedName>
</protein>
<sequence>MTLPAAQQEATRRRRQYHAERTAQSHASFLLPHLRPGMSLLDLGCGPGSITVGLAAAVAPGQTTGIDLDPDPIDGVTVVAGDVMRLPFPDASFDAIFSSALLQHLADPLGALREARRVARPGAVIGIVDADWDGELLYPTNDTLRRSNELARKLREGTSPFVGKQLRHLLVEAGFVRADGFARVIHHGMAAEVSEVAALQASVLSYPAIVERAVSHGWASTQEMAEMSEAWLAWGEEPGAFLARFWCEAIAWVASE</sequence>
<gene>
    <name evidence="3" type="ORF">Rhe02_28930</name>
</gene>
<dbReference type="GO" id="GO:0008757">
    <property type="term" value="F:S-adenosylmethionine-dependent methyltransferase activity"/>
    <property type="evidence" value="ECO:0007669"/>
    <property type="project" value="InterPro"/>
</dbReference>
<evidence type="ECO:0000259" key="2">
    <source>
        <dbReference type="Pfam" id="PF08241"/>
    </source>
</evidence>
<dbReference type="PANTHER" id="PTHR43591:SF24">
    <property type="entry name" value="2-METHOXY-6-POLYPRENYL-1,4-BENZOQUINOL METHYLASE, MITOCHONDRIAL"/>
    <property type="match status" value="1"/>
</dbReference>
<evidence type="ECO:0000313" key="4">
    <source>
        <dbReference type="Proteomes" id="UP000612899"/>
    </source>
</evidence>
<dbReference type="CDD" id="cd02440">
    <property type="entry name" value="AdoMet_MTases"/>
    <property type="match status" value="1"/>
</dbReference>
<dbReference type="PANTHER" id="PTHR43591">
    <property type="entry name" value="METHYLTRANSFERASE"/>
    <property type="match status" value="1"/>
</dbReference>
<dbReference type="Gene3D" id="3.40.50.150">
    <property type="entry name" value="Vaccinia Virus protein VP39"/>
    <property type="match status" value="1"/>
</dbReference>
<proteinExistence type="predicted"/>
<dbReference type="EMBL" id="BONY01000015">
    <property type="protein sequence ID" value="GIH04826.1"/>
    <property type="molecule type" value="Genomic_DNA"/>
</dbReference>
<feature type="region of interest" description="Disordered" evidence="1">
    <location>
        <begin position="1"/>
        <end position="23"/>
    </location>
</feature>